<proteinExistence type="predicted"/>
<evidence type="ECO:0000313" key="2">
    <source>
        <dbReference type="Proteomes" id="UP000005291"/>
    </source>
</evidence>
<dbReference type="HOGENOM" id="CLU_3154868_0_0_3"/>
<accession>I4HIT3</accession>
<dbReference type="Proteomes" id="UP000005291">
    <property type="component" value="Unassembled WGS sequence"/>
</dbReference>
<name>I4HIT3_MICAE</name>
<sequence>MASWYPLKLHFQRYRAEAILLRSNNRKIGAAISRYQPIDRPKMLFIAK</sequence>
<dbReference type="EMBL" id="CAIN01000063">
    <property type="protein sequence ID" value="CCI21957.1"/>
    <property type="molecule type" value="Genomic_DNA"/>
</dbReference>
<reference evidence="1 2" key="1">
    <citation type="submission" date="2012-04" db="EMBL/GenBank/DDBJ databases">
        <authorList>
            <person name="Genoscope - CEA"/>
        </authorList>
    </citation>
    <scope>NUCLEOTIDE SEQUENCE [LARGE SCALE GENOMIC DNA]</scope>
    <source>
        <strain evidence="1 2">9808</strain>
    </source>
</reference>
<dbReference type="AlphaFoldDB" id="I4HIT3"/>
<protein>
    <submittedName>
        <fullName evidence="1">Uncharacterized protein</fullName>
    </submittedName>
</protein>
<evidence type="ECO:0000313" key="1">
    <source>
        <dbReference type="EMBL" id="CCI21957.1"/>
    </source>
</evidence>
<organism evidence="1 2">
    <name type="scientific">Microcystis aeruginosa PCC 9808</name>
    <dbReference type="NCBI Taxonomy" id="1160284"/>
    <lineage>
        <taxon>Bacteria</taxon>
        <taxon>Bacillati</taxon>
        <taxon>Cyanobacteriota</taxon>
        <taxon>Cyanophyceae</taxon>
        <taxon>Oscillatoriophycideae</taxon>
        <taxon>Chroococcales</taxon>
        <taxon>Microcystaceae</taxon>
        <taxon>Microcystis</taxon>
    </lineage>
</organism>
<comment type="caution">
    <text evidence="1">The sequence shown here is derived from an EMBL/GenBank/DDBJ whole genome shotgun (WGS) entry which is preliminary data.</text>
</comment>
<gene>
    <name evidence="1" type="ORF">MICAG_1550010</name>
</gene>